<dbReference type="InterPro" id="IPR038094">
    <property type="entry name" value="Desulfoferrodoxin_N_sf"/>
</dbReference>
<name>A0A518HI04_9BACT</name>
<proteinExistence type="predicted"/>
<keyword evidence="2" id="KW-1185">Reference proteome</keyword>
<dbReference type="EMBL" id="CP037423">
    <property type="protein sequence ID" value="QDV40481.1"/>
    <property type="molecule type" value="Genomic_DNA"/>
</dbReference>
<protein>
    <recommendedName>
        <fullName evidence="3">Desulfoferrodoxin N-terminal domain-containing protein</fullName>
    </recommendedName>
</protein>
<reference evidence="1 2" key="1">
    <citation type="submission" date="2019-03" db="EMBL/GenBank/DDBJ databases">
        <title>Deep-cultivation of Planctomycetes and their phenomic and genomic characterization uncovers novel biology.</title>
        <authorList>
            <person name="Wiegand S."/>
            <person name="Jogler M."/>
            <person name="Boedeker C."/>
            <person name="Pinto D."/>
            <person name="Vollmers J."/>
            <person name="Rivas-Marin E."/>
            <person name="Kohn T."/>
            <person name="Peeters S.H."/>
            <person name="Heuer A."/>
            <person name="Rast P."/>
            <person name="Oberbeckmann S."/>
            <person name="Bunk B."/>
            <person name="Jeske O."/>
            <person name="Meyerdierks A."/>
            <person name="Storesund J.E."/>
            <person name="Kallscheuer N."/>
            <person name="Luecker S."/>
            <person name="Lage O.M."/>
            <person name="Pohl T."/>
            <person name="Merkel B.J."/>
            <person name="Hornburger P."/>
            <person name="Mueller R.-W."/>
            <person name="Bruemmer F."/>
            <person name="Labrenz M."/>
            <person name="Spormann A.M."/>
            <person name="Op den Camp H."/>
            <person name="Overmann J."/>
            <person name="Amann R."/>
            <person name="Jetten M.S.M."/>
            <person name="Mascher T."/>
            <person name="Medema M.H."/>
            <person name="Devos D.P."/>
            <person name="Kaster A.-K."/>
            <person name="Ovreas L."/>
            <person name="Rohde M."/>
            <person name="Galperin M.Y."/>
            <person name="Jogler C."/>
        </authorList>
    </citation>
    <scope>NUCLEOTIDE SEQUENCE [LARGE SCALE GENOMIC DNA]</scope>
    <source>
        <strain evidence="1 2">Enr13</strain>
    </source>
</reference>
<dbReference type="Gene3D" id="2.20.28.100">
    <property type="entry name" value="Desulphoferrodoxin, N-terminal domain"/>
    <property type="match status" value="1"/>
</dbReference>
<evidence type="ECO:0008006" key="3">
    <source>
        <dbReference type="Google" id="ProtNLM"/>
    </source>
</evidence>
<sequence>MPIKEEPPKTGDMYRCQTCDLEIHITQPCSCESPTVEFTCCGKPLKKVTALPAGMPS</sequence>
<accession>A0A518HI04</accession>
<organism evidence="1 2">
    <name type="scientific">Stieleria neptunia</name>
    <dbReference type="NCBI Taxonomy" id="2527979"/>
    <lineage>
        <taxon>Bacteria</taxon>
        <taxon>Pseudomonadati</taxon>
        <taxon>Planctomycetota</taxon>
        <taxon>Planctomycetia</taxon>
        <taxon>Pirellulales</taxon>
        <taxon>Pirellulaceae</taxon>
        <taxon>Stieleria</taxon>
    </lineage>
</organism>
<dbReference type="Proteomes" id="UP000319004">
    <property type="component" value="Chromosome"/>
</dbReference>
<dbReference type="AlphaFoldDB" id="A0A518HI04"/>
<dbReference type="KEGG" id="snep:Enr13x_02870"/>
<gene>
    <name evidence="1" type="ORF">Enr13x_02870</name>
</gene>
<evidence type="ECO:0000313" key="1">
    <source>
        <dbReference type="EMBL" id="QDV40481.1"/>
    </source>
</evidence>
<evidence type="ECO:0000313" key="2">
    <source>
        <dbReference type="Proteomes" id="UP000319004"/>
    </source>
</evidence>